<evidence type="ECO:0000259" key="1">
    <source>
        <dbReference type="Pfam" id="PF00248"/>
    </source>
</evidence>
<dbReference type="RefSeq" id="WP_219749032.1">
    <property type="nucleotide sequence ID" value="NZ_JAHXZN010000004.1"/>
</dbReference>
<dbReference type="Pfam" id="PF00248">
    <property type="entry name" value="Aldo_ket_red"/>
    <property type="match status" value="1"/>
</dbReference>
<dbReference type="Gene3D" id="3.20.20.100">
    <property type="entry name" value="NADP-dependent oxidoreductase domain"/>
    <property type="match status" value="1"/>
</dbReference>
<dbReference type="PANTHER" id="PTHR43312">
    <property type="entry name" value="D-THREO-ALDOSE 1-DEHYDROGENASE"/>
    <property type="match status" value="1"/>
</dbReference>
<dbReference type="InterPro" id="IPR023210">
    <property type="entry name" value="NADP_OxRdtase_dom"/>
</dbReference>
<proteinExistence type="predicted"/>
<organism evidence="2 3">
    <name type="scientific">Sphingomonas citri</name>
    <dbReference type="NCBI Taxonomy" id="2862499"/>
    <lineage>
        <taxon>Bacteria</taxon>
        <taxon>Pseudomonadati</taxon>
        <taxon>Pseudomonadota</taxon>
        <taxon>Alphaproteobacteria</taxon>
        <taxon>Sphingomonadales</taxon>
        <taxon>Sphingomonadaceae</taxon>
        <taxon>Sphingomonas</taxon>
    </lineage>
</organism>
<dbReference type="Proteomes" id="UP000759103">
    <property type="component" value="Unassembled WGS sequence"/>
</dbReference>
<dbReference type="InterPro" id="IPR053135">
    <property type="entry name" value="AKR2_Oxidoreductase"/>
</dbReference>
<feature type="domain" description="NADP-dependent oxidoreductase" evidence="1">
    <location>
        <begin position="8"/>
        <end position="227"/>
    </location>
</feature>
<dbReference type="SUPFAM" id="SSF51430">
    <property type="entry name" value="NAD(P)-linked oxidoreductase"/>
    <property type="match status" value="1"/>
</dbReference>
<evidence type="ECO:0000313" key="2">
    <source>
        <dbReference type="EMBL" id="MBW6531639.1"/>
    </source>
</evidence>
<evidence type="ECO:0000313" key="3">
    <source>
        <dbReference type="Proteomes" id="UP000759103"/>
    </source>
</evidence>
<sequence length="277" mass="29106">MTAPAFPPLGLGCAKMGSFNNPSTLGDSVALIQLALDLGVSLLDTANIYGQGDSERAIGRALRGQRHRAQVVTKAGNAFSAKMRLMRPLKPLLRAVLARRQMGAAVTAQRAGAMRTDWSQAGLLRELDGSLRRLRSDHVDAFLLHSPDAATIARGEAVGALAEAKRSGRARLVGIACDDLAGLDAALASEVTEVLELPWDVIAAIAEDARGAAIRARGIPVIAREVLRFQPGVDAAAAVRRAHASPLVTTTLIGSRQPERVRALAASIGDHSQGDRA</sequence>
<accession>A0ABS7BPV6</accession>
<protein>
    <submittedName>
        <fullName evidence="2">Aldo/keto reductase</fullName>
    </submittedName>
</protein>
<reference evidence="2 3" key="1">
    <citation type="submission" date="2021-07" db="EMBL/GenBank/DDBJ databases">
        <title>Sphingomonas sp.</title>
        <authorList>
            <person name="Feng G."/>
            <person name="Li J."/>
            <person name="Pan M."/>
        </authorList>
    </citation>
    <scope>NUCLEOTIDE SEQUENCE [LARGE SCALE GENOMIC DNA]</scope>
    <source>
        <strain evidence="2 3">RRHST34</strain>
    </source>
</reference>
<comment type="caution">
    <text evidence="2">The sequence shown here is derived from an EMBL/GenBank/DDBJ whole genome shotgun (WGS) entry which is preliminary data.</text>
</comment>
<name>A0ABS7BPV6_9SPHN</name>
<gene>
    <name evidence="2" type="ORF">KZ820_12920</name>
</gene>
<dbReference type="InterPro" id="IPR036812">
    <property type="entry name" value="NAD(P)_OxRdtase_dom_sf"/>
</dbReference>
<dbReference type="EMBL" id="JAHXZN010000004">
    <property type="protein sequence ID" value="MBW6531639.1"/>
    <property type="molecule type" value="Genomic_DNA"/>
</dbReference>
<keyword evidence="3" id="KW-1185">Reference proteome</keyword>
<dbReference type="PANTHER" id="PTHR43312:SF1">
    <property type="entry name" value="NADP-DEPENDENT OXIDOREDUCTASE DOMAIN-CONTAINING PROTEIN"/>
    <property type="match status" value="1"/>
</dbReference>